<dbReference type="InterPro" id="IPR013783">
    <property type="entry name" value="Ig-like_fold"/>
</dbReference>
<dbReference type="SUPFAM" id="SSF49299">
    <property type="entry name" value="PKD domain"/>
    <property type="match status" value="1"/>
</dbReference>
<organism evidence="2 3">
    <name type="scientific">Teretinema zuelzerae</name>
    <dbReference type="NCBI Taxonomy" id="156"/>
    <lineage>
        <taxon>Bacteria</taxon>
        <taxon>Pseudomonadati</taxon>
        <taxon>Spirochaetota</taxon>
        <taxon>Spirochaetia</taxon>
        <taxon>Spirochaetales</taxon>
        <taxon>Treponemataceae</taxon>
        <taxon>Teretinema</taxon>
    </lineage>
</organism>
<gene>
    <name evidence="2" type="ORF">K7J14_03060</name>
</gene>
<keyword evidence="1" id="KW-0732">Signal</keyword>
<evidence type="ECO:0000313" key="2">
    <source>
        <dbReference type="EMBL" id="MCD1653677.1"/>
    </source>
</evidence>
<accession>A0AAE3EFT7</accession>
<dbReference type="AlphaFoldDB" id="A0AAE3EFT7"/>
<comment type="caution">
    <text evidence="2">The sequence shown here is derived from an EMBL/GenBank/DDBJ whole genome shotgun (WGS) entry which is preliminary data.</text>
</comment>
<proteinExistence type="predicted"/>
<dbReference type="Proteomes" id="UP001198163">
    <property type="component" value="Unassembled WGS sequence"/>
</dbReference>
<sequence>MKMIKSKIAATLALAAVFALMTGCPNPSTTDNNTDPEATLAEQVVNELGSALAAAPAASIRAVGSDQIAAIKAAATARIAADGLAASQELDKILPSMIAGAAAGTQNLGNAAKADVFEISAKSALESMGKPERKAKLSSGKTLTDAVGSISEASVTAVVASLPPAEAVASLKAVSNVTVTVVYANAVLSAVADSAVSVSVTKSVAVLESNAKVKSVGSNTDVSMKDAVAGILEGSMSAVAVKGSLVSVSTSVNTALANAAMDKISAADMVSVSVSASVSASISLEEAYQQAVLKASLAAALSGVSTANADDLAKAAVQAVAGSDNVSSALVVIAASQITATVKVNANVEITSTAMTAAVEETDSDLAAEAGSDIADAVDAVLTETAPVVSVSASPSKLTAAGTVTLSADITAATDTEILWSQLSGPSVAISNATTASASVSITEAGNYFFSVTVKNKTGFLSTSKTVNVGFELPVSSDAEALLNEGIAALVEKDFNLAMTKFEAAYQKDESNSQTTFWYAFMSLVSISTDPDTVSLMKDRIGMASYPGNMNDLFSDKWFNAKYYNTYWGFAPTSGEDPYWFIRGDFVETNDYTSDSSVSGYDSNMNYFWGYGTFTPNAQGSYYAEHFTYDGVEYSPSDNLYPYDAALCYVRSDILDTANFEMFPALETPAWASTVYGSLGGVYGESKDYTSTSAYPILLILNLISRNASGFNGMLDSVLAGMYGERFNRVVSLIDSLPDSANITLPPDLIAAYTPDFNVNIDFPFFGTAEGSSSDAIDVDTDYETDYETSSRVLTGDSSDASGEMPAFAIRKAELKALSASMQMSKSLLQLLSSYNLDYSIAFMQNEFWNSDGEDKVLAALYKQENPIAAGLLGNRTTSESSRSASKNTFIDAMDDFSDALTLFASDVKDQTTLSGMLLAMTAPESVDMVVSSLGEADVLVGKLRTSVANGGSLYVNPAAIEGGAITALLSTSSTEGAWECTPSALWSTDILNPAKLFETTGTADSPEGLKFYGITFDDSKIITLTDINATTEYFGVALKIKLDRVEELFNVPDSAFPDEGYWEEDNTIMFPIITMWDEPEQLSADQLALIDWMK</sequence>
<dbReference type="RefSeq" id="WP_230752962.1">
    <property type="nucleotide sequence ID" value="NZ_JAINWA010000001.1"/>
</dbReference>
<dbReference type="Gene3D" id="2.60.40.10">
    <property type="entry name" value="Immunoglobulins"/>
    <property type="match status" value="1"/>
</dbReference>
<dbReference type="Pfam" id="PF22352">
    <property type="entry name" value="K319L-like_PKD"/>
    <property type="match status" value="1"/>
</dbReference>
<evidence type="ECO:0000256" key="1">
    <source>
        <dbReference type="SAM" id="SignalP"/>
    </source>
</evidence>
<feature type="chain" id="PRO_5042237849" description="Ig-like domain-containing protein" evidence="1">
    <location>
        <begin position="22"/>
        <end position="1095"/>
    </location>
</feature>
<dbReference type="PROSITE" id="PS51257">
    <property type="entry name" value="PROKAR_LIPOPROTEIN"/>
    <property type="match status" value="1"/>
</dbReference>
<evidence type="ECO:0008006" key="4">
    <source>
        <dbReference type="Google" id="ProtNLM"/>
    </source>
</evidence>
<name>A0AAE3EFT7_9SPIR</name>
<protein>
    <recommendedName>
        <fullName evidence="4">Ig-like domain-containing protein</fullName>
    </recommendedName>
</protein>
<reference evidence="2" key="1">
    <citation type="submission" date="2021-08" db="EMBL/GenBank/DDBJ databases">
        <title>Comparative analyses of Brucepasteria parasyntrophica and Teretinema zuelzerae.</title>
        <authorList>
            <person name="Song Y."/>
            <person name="Brune A."/>
        </authorList>
    </citation>
    <scope>NUCLEOTIDE SEQUENCE</scope>
    <source>
        <strain evidence="2">DSM 1903</strain>
    </source>
</reference>
<evidence type="ECO:0000313" key="3">
    <source>
        <dbReference type="Proteomes" id="UP001198163"/>
    </source>
</evidence>
<feature type="signal peptide" evidence="1">
    <location>
        <begin position="1"/>
        <end position="21"/>
    </location>
</feature>
<keyword evidence="3" id="KW-1185">Reference proteome</keyword>
<dbReference type="InterPro" id="IPR035986">
    <property type="entry name" value="PKD_dom_sf"/>
</dbReference>
<dbReference type="EMBL" id="JAINWA010000001">
    <property type="protein sequence ID" value="MCD1653677.1"/>
    <property type="molecule type" value="Genomic_DNA"/>
</dbReference>